<name>A0ABQ5RUB0_9CHLO</name>
<reference evidence="1 2" key="1">
    <citation type="journal article" date="2023" name="IScience">
        <title>Expanded male sex-determining region conserved during the evolution of homothallism in the green alga Volvox.</title>
        <authorList>
            <person name="Yamamoto K."/>
            <person name="Matsuzaki R."/>
            <person name="Mahakham W."/>
            <person name="Heman W."/>
            <person name="Sekimoto H."/>
            <person name="Kawachi M."/>
            <person name="Minakuchi Y."/>
            <person name="Toyoda A."/>
            <person name="Nozaki H."/>
        </authorList>
    </citation>
    <scope>NUCLEOTIDE SEQUENCE [LARGE SCALE GENOMIC DNA]</scope>
    <source>
        <strain evidence="1 2">NIES-4468</strain>
    </source>
</reference>
<dbReference type="Proteomes" id="UP001165090">
    <property type="component" value="Unassembled WGS sequence"/>
</dbReference>
<keyword evidence="2" id="KW-1185">Reference proteome</keyword>
<organism evidence="1 2">
    <name type="scientific">Volvox africanus</name>
    <dbReference type="NCBI Taxonomy" id="51714"/>
    <lineage>
        <taxon>Eukaryota</taxon>
        <taxon>Viridiplantae</taxon>
        <taxon>Chlorophyta</taxon>
        <taxon>core chlorophytes</taxon>
        <taxon>Chlorophyceae</taxon>
        <taxon>CS clade</taxon>
        <taxon>Chlamydomonadales</taxon>
        <taxon>Volvocaceae</taxon>
        <taxon>Volvox</taxon>
    </lineage>
</organism>
<evidence type="ECO:0000313" key="2">
    <source>
        <dbReference type="Proteomes" id="UP001165090"/>
    </source>
</evidence>
<comment type="caution">
    <text evidence="1">The sequence shown here is derived from an EMBL/GenBank/DDBJ whole genome shotgun (WGS) entry which is preliminary data.</text>
</comment>
<gene>
    <name evidence="1" type="ORF">VaNZ11_003279</name>
</gene>
<protein>
    <submittedName>
        <fullName evidence="1">Uncharacterized protein</fullName>
    </submittedName>
</protein>
<accession>A0ABQ5RUB0</accession>
<proteinExistence type="predicted"/>
<feature type="non-terminal residue" evidence="1">
    <location>
        <position position="1"/>
    </location>
</feature>
<dbReference type="EMBL" id="BSDZ01000009">
    <property type="protein sequence ID" value="GLI61016.1"/>
    <property type="molecule type" value="Genomic_DNA"/>
</dbReference>
<sequence length="106" mass="12588">THRDRHMMLLIQLLRHQAFLNARRRFAGGSESSTSARPPSLRSIELQERNNISQVYDLYRIDDNANEFLMYTFLHRDQAEKMLSSFEGRGHKQVYFIRLRSHPSKP</sequence>
<evidence type="ECO:0000313" key="1">
    <source>
        <dbReference type="EMBL" id="GLI61016.1"/>
    </source>
</evidence>